<dbReference type="AlphaFoldDB" id="A0A9W4X4E3"/>
<accession>A0A9W4X4E3</accession>
<evidence type="ECO:0000256" key="3">
    <source>
        <dbReference type="ARBA" id="ARBA00022840"/>
    </source>
</evidence>
<dbReference type="Pfam" id="PF13603">
    <property type="entry name" value="tRNA-synt_1_2"/>
    <property type="match status" value="1"/>
</dbReference>
<evidence type="ECO:0000256" key="5">
    <source>
        <dbReference type="ARBA" id="ARBA00023146"/>
    </source>
</evidence>
<name>A0A9W4X4E3_9GLOM</name>
<proteinExistence type="predicted"/>
<evidence type="ECO:0000256" key="2">
    <source>
        <dbReference type="ARBA" id="ARBA00022741"/>
    </source>
</evidence>
<feature type="non-terminal residue" evidence="7">
    <location>
        <position position="59"/>
    </location>
</feature>
<evidence type="ECO:0000313" key="7">
    <source>
        <dbReference type="EMBL" id="CAI2201004.1"/>
    </source>
</evidence>
<dbReference type="EMBL" id="CAMKVN010026172">
    <property type="protein sequence ID" value="CAI2201004.1"/>
    <property type="molecule type" value="Genomic_DNA"/>
</dbReference>
<sequence length="59" mass="6700">KESKEINGEFTGSYCQHPLTGEKLPIWITNFVINEYGTGAVMINAFSPEIFEYQEISNL</sequence>
<organism evidence="7 8">
    <name type="scientific">Funneliformis geosporum</name>
    <dbReference type="NCBI Taxonomy" id="1117311"/>
    <lineage>
        <taxon>Eukaryota</taxon>
        <taxon>Fungi</taxon>
        <taxon>Fungi incertae sedis</taxon>
        <taxon>Mucoromycota</taxon>
        <taxon>Glomeromycotina</taxon>
        <taxon>Glomeromycetes</taxon>
        <taxon>Glomerales</taxon>
        <taxon>Glomeraceae</taxon>
        <taxon>Funneliformis</taxon>
    </lineage>
</organism>
<dbReference type="InterPro" id="IPR025709">
    <property type="entry name" value="Leu_tRNA-synth_edit"/>
</dbReference>
<keyword evidence="2" id="KW-0547">Nucleotide-binding</keyword>
<feature type="non-terminal residue" evidence="7">
    <location>
        <position position="1"/>
    </location>
</feature>
<keyword evidence="1" id="KW-0436">Ligase</keyword>
<keyword evidence="5" id="KW-0030">Aminoacyl-tRNA synthetase</keyword>
<gene>
    <name evidence="7" type="ORF">FWILDA_LOCUS19850</name>
</gene>
<dbReference type="InterPro" id="IPR009008">
    <property type="entry name" value="Val/Leu/Ile-tRNA-synth_edit"/>
</dbReference>
<feature type="domain" description="Leucyl-tRNA synthetase editing" evidence="6">
    <location>
        <begin position="3"/>
        <end position="42"/>
    </location>
</feature>
<dbReference type="SUPFAM" id="SSF50677">
    <property type="entry name" value="ValRS/IleRS/LeuRS editing domain"/>
    <property type="match status" value="1"/>
</dbReference>
<keyword evidence="4" id="KW-0648">Protein biosynthesis</keyword>
<comment type="caution">
    <text evidence="7">The sequence shown here is derived from an EMBL/GenBank/DDBJ whole genome shotgun (WGS) entry which is preliminary data.</text>
</comment>
<keyword evidence="8" id="KW-1185">Reference proteome</keyword>
<dbReference type="Gene3D" id="3.90.740.10">
    <property type="entry name" value="Valyl/Leucyl/Isoleucyl-tRNA synthetase, editing domain"/>
    <property type="match status" value="1"/>
</dbReference>
<dbReference type="Proteomes" id="UP001153678">
    <property type="component" value="Unassembled WGS sequence"/>
</dbReference>
<dbReference type="GO" id="GO:0004812">
    <property type="term" value="F:aminoacyl-tRNA ligase activity"/>
    <property type="evidence" value="ECO:0007669"/>
    <property type="project" value="UniProtKB-KW"/>
</dbReference>
<keyword evidence="3" id="KW-0067">ATP-binding</keyword>
<protein>
    <submittedName>
        <fullName evidence="7">13528_t:CDS:1</fullName>
    </submittedName>
</protein>
<evidence type="ECO:0000256" key="1">
    <source>
        <dbReference type="ARBA" id="ARBA00022598"/>
    </source>
</evidence>
<dbReference type="GO" id="GO:0002161">
    <property type="term" value="F:aminoacyl-tRNA deacylase activity"/>
    <property type="evidence" value="ECO:0007669"/>
    <property type="project" value="InterPro"/>
</dbReference>
<dbReference type="OrthoDB" id="2004100at2759"/>
<dbReference type="GO" id="GO:0005524">
    <property type="term" value="F:ATP binding"/>
    <property type="evidence" value="ECO:0007669"/>
    <property type="project" value="UniProtKB-KW"/>
</dbReference>
<evidence type="ECO:0000313" key="8">
    <source>
        <dbReference type="Proteomes" id="UP001153678"/>
    </source>
</evidence>
<reference evidence="7" key="1">
    <citation type="submission" date="2022-08" db="EMBL/GenBank/DDBJ databases">
        <authorList>
            <person name="Kallberg Y."/>
            <person name="Tangrot J."/>
            <person name="Rosling A."/>
        </authorList>
    </citation>
    <scope>NUCLEOTIDE SEQUENCE</scope>
    <source>
        <strain evidence="7">Wild A</strain>
    </source>
</reference>
<evidence type="ECO:0000256" key="4">
    <source>
        <dbReference type="ARBA" id="ARBA00022917"/>
    </source>
</evidence>
<evidence type="ECO:0000259" key="6">
    <source>
        <dbReference type="Pfam" id="PF13603"/>
    </source>
</evidence>
<dbReference type="GO" id="GO:0006418">
    <property type="term" value="P:tRNA aminoacylation for protein translation"/>
    <property type="evidence" value="ECO:0007669"/>
    <property type="project" value="InterPro"/>
</dbReference>